<dbReference type="InterPro" id="IPR036318">
    <property type="entry name" value="FAD-bd_PCMH-like_sf"/>
</dbReference>
<dbReference type="FunFam" id="1.10.45.10:FF:000001">
    <property type="entry name" value="D-lactate dehydrogenase mitochondrial"/>
    <property type="match status" value="1"/>
</dbReference>
<dbReference type="PANTHER" id="PTHR42934:SF2">
    <property type="entry name" value="GLYCOLATE OXIDASE SUBUNIT GLCD"/>
    <property type="match status" value="1"/>
</dbReference>
<dbReference type="InterPro" id="IPR016166">
    <property type="entry name" value="FAD-bd_PCMH"/>
</dbReference>
<dbReference type="FunFam" id="3.30.70.2740:FF:000001">
    <property type="entry name" value="D-lactate dehydrogenase mitochondrial"/>
    <property type="match status" value="1"/>
</dbReference>
<dbReference type="InterPro" id="IPR016169">
    <property type="entry name" value="FAD-bd_PCMH_sub2"/>
</dbReference>
<evidence type="ECO:0000256" key="2">
    <source>
        <dbReference type="ARBA" id="ARBA00008000"/>
    </source>
</evidence>
<dbReference type="GO" id="GO:0071949">
    <property type="term" value="F:FAD binding"/>
    <property type="evidence" value="ECO:0007669"/>
    <property type="project" value="InterPro"/>
</dbReference>
<dbReference type="Gene3D" id="3.30.70.2740">
    <property type="match status" value="1"/>
</dbReference>
<protein>
    <submittedName>
        <fullName evidence="7">FAD-binding protein</fullName>
    </submittedName>
</protein>
<evidence type="ECO:0000256" key="1">
    <source>
        <dbReference type="ARBA" id="ARBA00001974"/>
    </source>
</evidence>
<reference evidence="7 8" key="1">
    <citation type="submission" date="2020-10" db="EMBL/GenBank/DDBJ databases">
        <title>Connecting structure to function with the recovery of over 1000 high-quality activated sludge metagenome-assembled genomes encoding full-length rRNA genes using long-read sequencing.</title>
        <authorList>
            <person name="Singleton C.M."/>
            <person name="Petriglieri F."/>
            <person name="Kristensen J.M."/>
            <person name="Kirkegaard R.H."/>
            <person name="Michaelsen T.Y."/>
            <person name="Andersen M.H."/>
            <person name="Karst S.M."/>
            <person name="Dueholm M.S."/>
            <person name="Nielsen P.H."/>
            <person name="Albertsen M."/>
        </authorList>
    </citation>
    <scope>NUCLEOTIDE SEQUENCE [LARGE SCALE GENOMIC DNA]</scope>
    <source>
        <strain evidence="7">AalE_18-Q3-R2-46_BAT3C.188</strain>
    </source>
</reference>
<dbReference type="InterPro" id="IPR051914">
    <property type="entry name" value="FAD-linked_OxidoTrans_Type4"/>
</dbReference>
<dbReference type="PROSITE" id="PS51387">
    <property type="entry name" value="FAD_PCMH"/>
    <property type="match status" value="1"/>
</dbReference>
<dbReference type="Proteomes" id="UP000718281">
    <property type="component" value="Unassembled WGS sequence"/>
</dbReference>
<dbReference type="AlphaFoldDB" id="A0A934X4H7"/>
<dbReference type="InterPro" id="IPR016164">
    <property type="entry name" value="FAD-linked_Oxase-like_C"/>
</dbReference>
<dbReference type="Gene3D" id="1.10.45.10">
    <property type="entry name" value="Vanillyl-alcohol Oxidase, Chain A, domain 4"/>
    <property type="match status" value="1"/>
</dbReference>
<dbReference type="GO" id="GO:0016491">
    <property type="term" value="F:oxidoreductase activity"/>
    <property type="evidence" value="ECO:0007669"/>
    <property type="project" value="UniProtKB-KW"/>
</dbReference>
<feature type="domain" description="FAD-binding PCMH-type" evidence="6">
    <location>
        <begin position="35"/>
        <end position="213"/>
    </location>
</feature>
<dbReference type="SUPFAM" id="SSF56176">
    <property type="entry name" value="FAD-binding/transporter-associated domain-like"/>
    <property type="match status" value="1"/>
</dbReference>
<evidence type="ECO:0000313" key="8">
    <source>
        <dbReference type="Proteomes" id="UP000718281"/>
    </source>
</evidence>
<dbReference type="PANTHER" id="PTHR42934">
    <property type="entry name" value="GLYCOLATE OXIDASE SUBUNIT GLCD"/>
    <property type="match status" value="1"/>
</dbReference>
<organism evidence="7 8">
    <name type="scientific">Candidatus Phosphoribacter hodrii</name>
    <dbReference type="NCBI Taxonomy" id="2953743"/>
    <lineage>
        <taxon>Bacteria</taxon>
        <taxon>Bacillati</taxon>
        <taxon>Actinomycetota</taxon>
        <taxon>Actinomycetes</taxon>
        <taxon>Micrococcales</taxon>
        <taxon>Dermatophilaceae</taxon>
        <taxon>Candidatus Phosphoribacter</taxon>
    </lineage>
</organism>
<evidence type="ECO:0000313" key="7">
    <source>
        <dbReference type="EMBL" id="MBK6300310.1"/>
    </source>
</evidence>
<dbReference type="EMBL" id="JADIXZ010000003">
    <property type="protein sequence ID" value="MBK6300310.1"/>
    <property type="molecule type" value="Genomic_DNA"/>
</dbReference>
<dbReference type="Pfam" id="PF02913">
    <property type="entry name" value="FAD-oxidase_C"/>
    <property type="match status" value="1"/>
</dbReference>
<keyword evidence="4" id="KW-0274">FAD</keyword>
<proteinExistence type="inferred from homology"/>
<comment type="caution">
    <text evidence="7">The sequence shown here is derived from an EMBL/GenBank/DDBJ whole genome shotgun (WGS) entry which is preliminary data.</text>
</comment>
<evidence type="ECO:0000256" key="4">
    <source>
        <dbReference type="ARBA" id="ARBA00022827"/>
    </source>
</evidence>
<evidence type="ECO:0000256" key="3">
    <source>
        <dbReference type="ARBA" id="ARBA00022630"/>
    </source>
</evidence>
<dbReference type="InterPro" id="IPR016171">
    <property type="entry name" value="Vanillyl_alc_oxidase_C-sub2"/>
</dbReference>
<keyword evidence="5" id="KW-0560">Oxidoreductase</keyword>
<dbReference type="InterPro" id="IPR004113">
    <property type="entry name" value="FAD-bd_oxidored_4_C"/>
</dbReference>
<comment type="similarity">
    <text evidence="2">Belongs to the FAD-binding oxidoreductase/transferase type 4 family.</text>
</comment>
<gene>
    <name evidence="7" type="ORF">IPF40_04370</name>
</gene>
<dbReference type="InterPro" id="IPR006094">
    <property type="entry name" value="Oxid_FAD_bind_N"/>
</dbReference>
<accession>A0A934X4H7</accession>
<evidence type="ECO:0000259" key="6">
    <source>
        <dbReference type="PROSITE" id="PS51387"/>
    </source>
</evidence>
<name>A0A934X4H7_9MICO</name>
<keyword evidence="3" id="KW-0285">Flavoprotein</keyword>
<dbReference type="SUPFAM" id="SSF55103">
    <property type="entry name" value="FAD-linked oxidases, C-terminal domain"/>
    <property type="match status" value="1"/>
</dbReference>
<dbReference type="Pfam" id="PF01565">
    <property type="entry name" value="FAD_binding_4"/>
    <property type="match status" value="1"/>
</dbReference>
<comment type="cofactor">
    <cofactor evidence="1">
        <name>FAD</name>
        <dbReference type="ChEBI" id="CHEBI:57692"/>
    </cofactor>
</comment>
<dbReference type="Gene3D" id="3.30.465.10">
    <property type="match status" value="1"/>
</dbReference>
<evidence type="ECO:0000256" key="5">
    <source>
        <dbReference type="ARBA" id="ARBA00023002"/>
    </source>
</evidence>
<sequence>MPASLRRLDPLLGDAILRDPDIAATYAVDSSYGASAPETFTVVRARDTQDVVAVLEEAQAHGIPVVPQGARTSLTGASCATEGAIVLNVEALRGIDIDPVEGHARVGPGVVNADLKAAVREAGLFYPPDPASADTCTIGGNVATNAGGLCCIKYGVTADYVKSLEIVLPGGEQIRTGKRTAKSTAGYDLTGLFVGSEGTLGVVTSALVRLIPAPDLALTALATFDSLDEAARAVLALRADRHRPALLEFLDRASIAAIQAMNDFGFPSGCEAALLVQSDRPGHAAEDVERYAATLADLGAAEIAVADNAAEAELLMKGRRMLNYALEAKGGRLAEDACVPVARLGDFVRIGQEISERTCVEITLSGHGGDGNLHPSLFFEHGDVDGWHRAEAALEELLRAALDLGGTITGEHGVGVQKRRFLEWELGAAEVARQRAVKALFDPSGIMNPGKVY</sequence>